<dbReference type="RefSeq" id="WP_380771511.1">
    <property type="nucleotide sequence ID" value="NZ_JBHUEO010000002.1"/>
</dbReference>
<sequence>MDLSVISYGENLNVTLGVIKAFREESVVFSLNGEEVVIPTSTNTLNRLKEIVEENEFALIPIHMETKTVILDFKIPEQGLAELVEGIDEPHLL</sequence>
<accession>A0ABW4KER8</accession>
<protein>
    <submittedName>
        <fullName evidence="1">Uncharacterized protein</fullName>
    </submittedName>
</protein>
<dbReference type="Proteomes" id="UP001597301">
    <property type="component" value="Unassembled WGS sequence"/>
</dbReference>
<name>A0ABW4KER8_9BACI</name>
<proteinExistence type="predicted"/>
<organism evidence="1 2">
    <name type="scientific">Siminovitchia sediminis</name>
    <dbReference type="NCBI Taxonomy" id="1274353"/>
    <lineage>
        <taxon>Bacteria</taxon>
        <taxon>Bacillati</taxon>
        <taxon>Bacillota</taxon>
        <taxon>Bacilli</taxon>
        <taxon>Bacillales</taxon>
        <taxon>Bacillaceae</taxon>
        <taxon>Siminovitchia</taxon>
    </lineage>
</organism>
<evidence type="ECO:0000313" key="2">
    <source>
        <dbReference type="Proteomes" id="UP001597301"/>
    </source>
</evidence>
<keyword evidence="2" id="KW-1185">Reference proteome</keyword>
<dbReference type="EMBL" id="JBHUEO010000002">
    <property type="protein sequence ID" value="MFD1705251.1"/>
    <property type="molecule type" value="Genomic_DNA"/>
</dbReference>
<gene>
    <name evidence="1" type="ORF">ACFSCZ_00615</name>
</gene>
<evidence type="ECO:0000313" key="1">
    <source>
        <dbReference type="EMBL" id="MFD1705251.1"/>
    </source>
</evidence>
<comment type="caution">
    <text evidence="1">The sequence shown here is derived from an EMBL/GenBank/DDBJ whole genome shotgun (WGS) entry which is preliminary data.</text>
</comment>
<reference evidence="2" key="1">
    <citation type="journal article" date="2019" name="Int. J. Syst. Evol. Microbiol.">
        <title>The Global Catalogue of Microorganisms (GCM) 10K type strain sequencing project: providing services to taxonomists for standard genome sequencing and annotation.</title>
        <authorList>
            <consortium name="The Broad Institute Genomics Platform"/>
            <consortium name="The Broad Institute Genome Sequencing Center for Infectious Disease"/>
            <person name="Wu L."/>
            <person name="Ma J."/>
        </authorList>
    </citation>
    <scope>NUCLEOTIDE SEQUENCE [LARGE SCALE GENOMIC DNA]</scope>
    <source>
        <strain evidence="2">CGMCC 1.12295</strain>
    </source>
</reference>